<organism evidence="2 3">
    <name type="scientific">Filobasidium floriforme</name>
    <dbReference type="NCBI Taxonomy" id="5210"/>
    <lineage>
        <taxon>Eukaryota</taxon>
        <taxon>Fungi</taxon>
        <taxon>Dikarya</taxon>
        <taxon>Basidiomycota</taxon>
        <taxon>Agaricomycotina</taxon>
        <taxon>Tremellomycetes</taxon>
        <taxon>Filobasidiales</taxon>
        <taxon>Filobasidiaceae</taxon>
        <taxon>Filobasidium</taxon>
    </lineage>
</organism>
<dbReference type="EMBL" id="JABELV010000128">
    <property type="protein sequence ID" value="KAG7530094.1"/>
    <property type="molecule type" value="Genomic_DNA"/>
</dbReference>
<evidence type="ECO:0000313" key="3">
    <source>
        <dbReference type="Proteomes" id="UP000812966"/>
    </source>
</evidence>
<gene>
    <name evidence="2" type="ORF">FFLO_05253</name>
</gene>
<dbReference type="CDD" id="cd00719">
    <property type="entry name" value="GIY-YIG_SF"/>
    <property type="match status" value="1"/>
</dbReference>
<reference evidence="2" key="1">
    <citation type="submission" date="2020-04" db="EMBL/GenBank/DDBJ databases">
        <title>Analysis of mating type loci in Filobasidium floriforme.</title>
        <authorList>
            <person name="Nowrousian M."/>
        </authorList>
    </citation>
    <scope>NUCLEOTIDE SEQUENCE</scope>
    <source>
        <strain evidence="2">CBS 6242</strain>
    </source>
</reference>
<accession>A0A8K0JIU2</accession>
<evidence type="ECO:0000313" key="2">
    <source>
        <dbReference type="EMBL" id="KAG7530094.1"/>
    </source>
</evidence>
<feature type="compositionally biased region" description="Acidic residues" evidence="1">
    <location>
        <begin position="66"/>
        <end position="98"/>
    </location>
</feature>
<sequence length="551" mass="61857">MTKPKPLPASATYRIKATEEAEILRKSLNALLAIPKEGSRDEVQAILAAAEKIGDKIEVETGEVKYEDDDEEAYKDDSDEADDLEDEEDSDEGDDQSDYGENVAGDPSDDQPDRDSPPPYSYEAIGFLGNVPRTTKELVDNAIGRYSSEAIEWLDWWLDHNPPTPEASQAAHESYPWIMNTLASYNTPFRLEPNPEGPQRLRHEGWSSFSHHLLQGNRFESIHAIAFTLNPTLAEAYVDQSQRGEGFIPAETILDCLQSDKTLLDSCGIYGLQINTQATAPLYIGRSVNISNRLKEHVNKNRTGVNRFVRAAKSSSDSSQWTRGALISFPATHPPPRAILAALETSVIACHGSAVVRPGQSQHNIVDQLFLPRPPIEDLPTLYNQYKAGMSFEDLGELHNVNAWYLKELISGSPPTVRSLRNKPNTRQDFLSLLHLKLADHADVRIRFPRIASIQQQSSANAKDEASQYTYAMRTRSKNERWTLKDHMVERNDPFERADNIERIGTATRDDYGDSDDQDSMAMAIEIPVAEYRQRVVQAYMQALVQELEAM</sequence>
<keyword evidence="3" id="KW-1185">Reference proteome</keyword>
<evidence type="ECO:0000256" key="1">
    <source>
        <dbReference type="SAM" id="MobiDB-lite"/>
    </source>
</evidence>
<evidence type="ECO:0008006" key="4">
    <source>
        <dbReference type="Google" id="ProtNLM"/>
    </source>
</evidence>
<comment type="caution">
    <text evidence="2">The sequence shown here is derived from an EMBL/GenBank/DDBJ whole genome shotgun (WGS) entry which is preliminary data.</text>
</comment>
<dbReference type="AlphaFoldDB" id="A0A8K0JIU2"/>
<feature type="compositionally biased region" description="Basic and acidic residues" evidence="1">
    <location>
        <begin position="52"/>
        <end position="65"/>
    </location>
</feature>
<proteinExistence type="predicted"/>
<protein>
    <recommendedName>
        <fullName evidence="4">GIY-YIG domain-containing protein</fullName>
    </recommendedName>
</protein>
<feature type="region of interest" description="Disordered" evidence="1">
    <location>
        <begin position="51"/>
        <end position="127"/>
    </location>
</feature>
<name>A0A8K0JIU2_9TREE</name>
<dbReference type="Proteomes" id="UP000812966">
    <property type="component" value="Unassembled WGS sequence"/>
</dbReference>